<reference evidence="1 4" key="1">
    <citation type="submission" date="2014-10" db="EMBL/GenBank/DDBJ databases">
        <title>The Complete Genome Sequence for the Shellfish Pathogen Vibrio coralliilyticus RE98 Isolated from a Shellfish Hatchery.</title>
        <authorList>
            <person name="Richards G.P."/>
            <person name="Bono J.L."/>
            <person name="Watson M.A."/>
            <person name="Needleman D.S."/>
        </authorList>
    </citation>
    <scope>NUCLEOTIDE SEQUENCE [LARGE SCALE GENOMIC DNA]</scope>
    <source>
        <strain evidence="1 4">RE98</strain>
    </source>
</reference>
<protein>
    <submittedName>
        <fullName evidence="2">Uncharacterized protein</fullName>
    </submittedName>
</protein>
<accession>A0A7Y3Z212</accession>
<evidence type="ECO:0000313" key="5">
    <source>
        <dbReference type="Proteomes" id="UP000576645"/>
    </source>
</evidence>
<dbReference type="EMBL" id="CP009618">
    <property type="protein sequence ID" value="AIW21280.1"/>
    <property type="molecule type" value="Genomic_DNA"/>
</dbReference>
<keyword evidence="4" id="KW-1185">Reference proteome</keyword>
<proteinExistence type="predicted"/>
<dbReference type="Proteomes" id="UP000030081">
    <property type="component" value="Chromosome 2"/>
</dbReference>
<dbReference type="KEGG" id="vct:JV59_19450"/>
<reference evidence="3 5" key="3">
    <citation type="submission" date="2019-09" db="EMBL/GenBank/DDBJ databases">
        <title>Draft genome sequencing and comparative genomics of hatchery-associated Vibrios.</title>
        <authorList>
            <person name="Kehlet-Delgado H."/>
            <person name="Mueller R.S."/>
        </authorList>
    </citation>
    <scope>NUCLEOTIDE SEQUENCE [LARGE SCALE GENOMIC DNA]</scope>
    <source>
        <strain evidence="3 5">09-121-3</strain>
    </source>
</reference>
<evidence type="ECO:0000313" key="3">
    <source>
        <dbReference type="EMBL" id="NOJ22040.1"/>
    </source>
</evidence>
<dbReference type="RefSeq" id="WP_006961082.1">
    <property type="nucleotide sequence ID" value="NZ_CP009265.1"/>
</dbReference>
<evidence type="ECO:0000313" key="2">
    <source>
        <dbReference type="EMBL" id="KJY67728.1"/>
    </source>
</evidence>
<dbReference type="KEGG" id="vcy:IX92_19860"/>
<dbReference type="EMBL" id="JXXR01000026">
    <property type="protein sequence ID" value="KJY67728.1"/>
    <property type="molecule type" value="Genomic_DNA"/>
</dbReference>
<sequence>MRTSDIIIPKIEPAEVPQRSSKIIEAYRKERTRQEVTEVELNRSKIVMIDENGNMKKVPILSEH</sequence>
<dbReference type="EMBL" id="VTXP01000002">
    <property type="protein sequence ID" value="NOJ22040.1"/>
    <property type="molecule type" value="Genomic_DNA"/>
</dbReference>
<evidence type="ECO:0000313" key="1">
    <source>
        <dbReference type="EMBL" id="AIW21280.1"/>
    </source>
</evidence>
<gene>
    <name evidence="3" type="ORF">F0238_04755</name>
    <name evidence="1" type="ORF">IX92_19860</name>
    <name evidence="2" type="ORF">TW71_22320</name>
</gene>
<reference evidence="2" key="2">
    <citation type="journal article" date="2015" name="BMC Genomics">
        <title>Genome mining reveals unlocked bioactive potential of marine Gram-negative bacteria.</title>
        <authorList>
            <person name="Machado H."/>
            <person name="Sonnenschein E.C."/>
            <person name="Melchiorsen J."/>
            <person name="Gram L."/>
        </authorList>
    </citation>
    <scope>NUCLEOTIDE SEQUENCE</scope>
    <source>
        <strain evidence="2">S2052</strain>
    </source>
</reference>
<organism evidence="2">
    <name type="scientific">Vibrio coralliilyticus</name>
    <dbReference type="NCBI Taxonomy" id="190893"/>
    <lineage>
        <taxon>Bacteria</taxon>
        <taxon>Pseudomonadati</taxon>
        <taxon>Pseudomonadota</taxon>
        <taxon>Gammaproteobacteria</taxon>
        <taxon>Vibrionales</taxon>
        <taxon>Vibrionaceae</taxon>
        <taxon>Vibrio</taxon>
    </lineage>
</organism>
<evidence type="ECO:0000313" key="4">
    <source>
        <dbReference type="Proteomes" id="UP000030081"/>
    </source>
</evidence>
<name>A0A7Y3Z212_9VIBR</name>
<dbReference type="AlphaFoldDB" id="A0A7Y3Z212"/>
<dbReference type="Proteomes" id="UP000576645">
    <property type="component" value="Unassembled WGS sequence"/>
</dbReference>